<reference evidence="1" key="1">
    <citation type="submission" date="2023-03" db="EMBL/GenBank/DDBJ databases">
        <title>Massive genome expansion in bonnet fungi (Mycena s.s.) driven by repeated elements and novel gene families across ecological guilds.</title>
        <authorList>
            <consortium name="Lawrence Berkeley National Laboratory"/>
            <person name="Harder C.B."/>
            <person name="Miyauchi S."/>
            <person name="Viragh M."/>
            <person name="Kuo A."/>
            <person name="Thoen E."/>
            <person name="Andreopoulos B."/>
            <person name="Lu D."/>
            <person name="Skrede I."/>
            <person name="Drula E."/>
            <person name="Henrissat B."/>
            <person name="Morin E."/>
            <person name="Kohler A."/>
            <person name="Barry K."/>
            <person name="LaButti K."/>
            <person name="Morin E."/>
            <person name="Salamov A."/>
            <person name="Lipzen A."/>
            <person name="Mereny Z."/>
            <person name="Hegedus B."/>
            <person name="Baldrian P."/>
            <person name="Stursova M."/>
            <person name="Weitz H."/>
            <person name="Taylor A."/>
            <person name="Grigoriev I.V."/>
            <person name="Nagy L.G."/>
            <person name="Martin F."/>
            <person name="Kauserud H."/>
        </authorList>
    </citation>
    <scope>NUCLEOTIDE SEQUENCE</scope>
    <source>
        <strain evidence="1">CBHHK067</strain>
    </source>
</reference>
<sequence length="72" mass="8017">MGLPDAYDTLVVSLDSTEPGNFTLDHVIGRLLNEESCKTPTSTREASFQASYRTRPVSKRNEECAVELEQVL</sequence>
<dbReference type="Proteomes" id="UP001221757">
    <property type="component" value="Unassembled WGS sequence"/>
</dbReference>
<proteinExistence type="predicted"/>
<organism evidence="1 2">
    <name type="scientific">Mycena rosella</name>
    <name type="common">Pink bonnet</name>
    <name type="synonym">Agaricus rosellus</name>
    <dbReference type="NCBI Taxonomy" id="1033263"/>
    <lineage>
        <taxon>Eukaryota</taxon>
        <taxon>Fungi</taxon>
        <taxon>Dikarya</taxon>
        <taxon>Basidiomycota</taxon>
        <taxon>Agaricomycotina</taxon>
        <taxon>Agaricomycetes</taxon>
        <taxon>Agaricomycetidae</taxon>
        <taxon>Agaricales</taxon>
        <taxon>Marasmiineae</taxon>
        <taxon>Mycenaceae</taxon>
        <taxon>Mycena</taxon>
    </lineage>
</organism>
<gene>
    <name evidence="1" type="ORF">B0H17DRAFT_1216264</name>
</gene>
<keyword evidence="2" id="KW-1185">Reference proteome</keyword>
<dbReference type="AlphaFoldDB" id="A0AAD7C9R7"/>
<name>A0AAD7C9R7_MYCRO</name>
<dbReference type="EMBL" id="JARKIE010000410">
    <property type="protein sequence ID" value="KAJ7642942.1"/>
    <property type="molecule type" value="Genomic_DNA"/>
</dbReference>
<comment type="caution">
    <text evidence="1">The sequence shown here is derived from an EMBL/GenBank/DDBJ whole genome shotgun (WGS) entry which is preliminary data.</text>
</comment>
<accession>A0AAD7C9R7</accession>
<evidence type="ECO:0000313" key="1">
    <source>
        <dbReference type="EMBL" id="KAJ7642942.1"/>
    </source>
</evidence>
<evidence type="ECO:0000313" key="2">
    <source>
        <dbReference type="Proteomes" id="UP001221757"/>
    </source>
</evidence>
<protein>
    <submittedName>
        <fullName evidence="1">Uncharacterized protein</fullName>
    </submittedName>
</protein>